<reference evidence="1" key="1">
    <citation type="submission" date="2019-11" db="EMBL/GenBank/DDBJ databases">
        <title>Epiphytic Pseudomonas syringae from cherry orchards.</title>
        <authorList>
            <person name="Hulin M.T."/>
        </authorList>
    </citation>
    <scope>NUCLEOTIDE SEQUENCE</scope>
    <source>
        <strain evidence="1">PA-6-9A</strain>
    </source>
</reference>
<organism evidence="1 2">
    <name type="scientific">Pseudomonas syringae</name>
    <dbReference type="NCBI Taxonomy" id="317"/>
    <lineage>
        <taxon>Bacteria</taxon>
        <taxon>Pseudomonadati</taxon>
        <taxon>Pseudomonadota</taxon>
        <taxon>Gammaproteobacteria</taxon>
        <taxon>Pseudomonadales</taxon>
        <taxon>Pseudomonadaceae</taxon>
        <taxon>Pseudomonas</taxon>
    </lineage>
</organism>
<dbReference type="AlphaFoldDB" id="A0A9Q3ZYB4"/>
<dbReference type="Proteomes" id="UP000814207">
    <property type="component" value="Unassembled WGS sequence"/>
</dbReference>
<protein>
    <submittedName>
        <fullName evidence="1">Uncharacterized protein</fullName>
    </submittedName>
</protein>
<name>A0A9Q3ZYB4_PSESX</name>
<comment type="caution">
    <text evidence="1">The sequence shown here is derived from an EMBL/GenBank/DDBJ whole genome shotgun (WGS) entry which is preliminary data.</text>
</comment>
<gene>
    <name evidence="1" type="ORF">GIW73_06390</name>
</gene>
<proteinExistence type="predicted"/>
<sequence>MGLAHIQAPNRPESSRIRRLHLRQVPRHVAGLEGLEAHALMGFGIRSARWLCEEPHLNLAYRWWCRLSLEEQVQMTVSPILQGHGCLPR</sequence>
<accession>A0A9Q3ZYB4</accession>
<evidence type="ECO:0000313" key="2">
    <source>
        <dbReference type="Proteomes" id="UP000814207"/>
    </source>
</evidence>
<dbReference type="EMBL" id="WKEU01000018">
    <property type="protein sequence ID" value="MCF5062577.1"/>
    <property type="molecule type" value="Genomic_DNA"/>
</dbReference>
<evidence type="ECO:0000313" key="1">
    <source>
        <dbReference type="EMBL" id="MCF5062577.1"/>
    </source>
</evidence>